<gene>
    <name evidence="2" type="ORF">SAMN04489743_3405</name>
</gene>
<evidence type="ECO:0000313" key="2">
    <source>
        <dbReference type="EMBL" id="SDT52808.1"/>
    </source>
</evidence>
<evidence type="ECO:0000313" key="3">
    <source>
        <dbReference type="Proteomes" id="UP000198751"/>
    </source>
</evidence>
<name>A0A1H2B3Q2_9MICC</name>
<dbReference type="EMBL" id="LT629779">
    <property type="protein sequence ID" value="SDT52808.1"/>
    <property type="molecule type" value="Genomic_DNA"/>
</dbReference>
<reference evidence="3" key="1">
    <citation type="submission" date="2016-10" db="EMBL/GenBank/DDBJ databases">
        <authorList>
            <person name="Varghese N."/>
            <person name="Submissions S."/>
        </authorList>
    </citation>
    <scope>NUCLEOTIDE SEQUENCE [LARGE SCALE GENOMIC DNA]</scope>
    <source>
        <strain evidence="3">IMMIB L-1606</strain>
    </source>
</reference>
<dbReference type="Proteomes" id="UP000198751">
    <property type="component" value="Chromosome I"/>
</dbReference>
<keyword evidence="3" id="KW-1185">Reference proteome</keyword>
<accession>A0A1H2B3Q2</accession>
<dbReference type="Pfam" id="PF04230">
    <property type="entry name" value="PS_pyruv_trans"/>
    <property type="match status" value="1"/>
</dbReference>
<dbReference type="AlphaFoldDB" id="A0A1H2B3Q2"/>
<dbReference type="GO" id="GO:0016740">
    <property type="term" value="F:transferase activity"/>
    <property type="evidence" value="ECO:0007669"/>
    <property type="project" value="UniProtKB-KW"/>
</dbReference>
<evidence type="ECO:0000259" key="1">
    <source>
        <dbReference type="Pfam" id="PF04230"/>
    </source>
</evidence>
<keyword evidence="2" id="KW-0808">Transferase</keyword>
<sequence length="294" mass="31785">MKPIKLFWWAPTRHARLAWPEIKTNPGVWVRLAARTGRVATNFGDELSKHVVEAATRRRVVWSAPGSADLVGVGSVLGLYASLGSGAAIWGSGIREHLDPLESKRLHDRLGPVLAVRGQLTRNALGLSDSQVLGDPGVLAPLFARPSPKVDRRPLVIPHFRAWASVGGRDTLASLRAAGFDIAEPTLHPKSMINRITDSSLVLTSSLHGLILGHSLGRPTQLVSWDSHGQSEPDFKYADYFSSIGEVSSKIPISAVLSEPSLRAAWDRADAKTPELAAKTSKLAEDLMRVAETL</sequence>
<dbReference type="InterPro" id="IPR007345">
    <property type="entry name" value="Polysacch_pyruvyl_Trfase"/>
</dbReference>
<protein>
    <submittedName>
        <fullName evidence="2">Polysaccharide pyruvyl transferase</fullName>
    </submittedName>
</protein>
<feature type="domain" description="Polysaccharide pyruvyl transferase" evidence="1">
    <location>
        <begin position="50"/>
        <end position="227"/>
    </location>
</feature>
<organism evidence="2 3">
    <name type="scientific">Pseudarthrobacter equi</name>
    <dbReference type="NCBI Taxonomy" id="728066"/>
    <lineage>
        <taxon>Bacteria</taxon>
        <taxon>Bacillati</taxon>
        <taxon>Actinomycetota</taxon>
        <taxon>Actinomycetes</taxon>
        <taxon>Micrococcales</taxon>
        <taxon>Micrococcaceae</taxon>
        <taxon>Pseudarthrobacter</taxon>
    </lineage>
</organism>
<proteinExistence type="predicted"/>